<evidence type="ECO:0000313" key="3">
    <source>
        <dbReference type="Proteomes" id="UP000658514"/>
    </source>
</evidence>
<protein>
    <submittedName>
        <fullName evidence="2">DUF4935 domain-containing protein</fullName>
    </submittedName>
</protein>
<proteinExistence type="predicted"/>
<evidence type="ECO:0000259" key="1">
    <source>
        <dbReference type="Pfam" id="PF16289"/>
    </source>
</evidence>
<dbReference type="Pfam" id="PF16289">
    <property type="entry name" value="PIN_12"/>
    <property type="match status" value="1"/>
</dbReference>
<dbReference type="EMBL" id="JACJQH010000026">
    <property type="protein sequence ID" value="MBD2197257.1"/>
    <property type="molecule type" value="Genomic_DNA"/>
</dbReference>
<name>A0ABR8AFD5_9CYAN</name>
<comment type="caution">
    <text evidence="2">The sequence shown here is derived from an EMBL/GenBank/DDBJ whole genome shotgun (WGS) entry which is preliminary data.</text>
</comment>
<sequence length="213" mass="24520">MVILYVETNFLMAIAKGQDLEAKELLRSVPPSIHRIVIPEICYIEALNRWKKEKYYADEFEKELNKQINNSSRDLASPHAKSFLTSLEQTLILNQALLNDIQVRLFEYIDLLIQTAKVEEIKLDTTIIRNISKAVILQPDTLIIKRDLMDNLILHCIISHAKSYYSTQKKVFLSGNSKDFGKPEVIKILETAGIEKYFTNTNNFLGWLNSQSS</sequence>
<feature type="domain" description="DUF4935" evidence="1">
    <location>
        <begin position="4"/>
        <end position="180"/>
    </location>
</feature>
<dbReference type="RefSeq" id="WP_190544185.1">
    <property type="nucleotide sequence ID" value="NZ_CAWPNO010000058.1"/>
</dbReference>
<dbReference type="Proteomes" id="UP000658514">
    <property type="component" value="Unassembled WGS sequence"/>
</dbReference>
<dbReference type="InterPro" id="IPR032557">
    <property type="entry name" value="DUF4935"/>
</dbReference>
<keyword evidence="3" id="KW-1185">Reference proteome</keyword>
<evidence type="ECO:0000313" key="2">
    <source>
        <dbReference type="EMBL" id="MBD2197257.1"/>
    </source>
</evidence>
<gene>
    <name evidence="2" type="ORF">H6G24_17405</name>
</gene>
<reference evidence="2 3" key="1">
    <citation type="journal article" date="2020" name="ISME J.">
        <title>Comparative genomics reveals insights into cyanobacterial evolution and habitat adaptation.</title>
        <authorList>
            <person name="Chen M.Y."/>
            <person name="Teng W.K."/>
            <person name="Zhao L."/>
            <person name="Hu C.X."/>
            <person name="Zhou Y.K."/>
            <person name="Han B.P."/>
            <person name="Song L.R."/>
            <person name="Shu W.S."/>
        </authorList>
    </citation>
    <scope>NUCLEOTIDE SEQUENCE [LARGE SCALE GENOMIC DNA]</scope>
    <source>
        <strain evidence="2 3">FACHB-288</strain>
    </source>
</reference>
<organism evidence="2 3">
    <name type="scientific">Calothrix parietina FACHB-288</name>
    <dbReference type="NCBI Taxonomy" id="2692896"/>
    <lineage>
        <taxon>Bacteria</taxon>
        <taxon>Bacillati</taxon>
        <taxon>Cyanobacteriota</taxon>
        <taxon>Cyanophyceae</taxon>
        <taxon>Nostocales</taxon>
        <taxon>Calotrichaceae</taxon>
        <taxon>Calothrix</taxon>
    </lineage>
</organism>
<accession>A0ABR8AFD5</accession>